<dbReference type="InterPro" id="IPR000792">
    <property type="entry name" value="Tscrpt_reg_LuxR_C"/>
</dbReference>
<sequence>MSESYIAEITVTHPDLPLAPTIDAVSDVTVELESQPLSDPQAPTLFYSVKGPDFGAFESALADDRTVREWHVPVSIAECRVYRIRFRPCVKVLTPKTIDLGVRVLSATNAERGWTFRLHSPDKAKLGAYWEYCRGEGVRFEINKLYSTGAMTELPDGRSSTAGLTDRQREVARTATRMGYYETDGASAEEVAAELDISPSTLSTHLRRATAKVFGQLFRED</sequence>
<dbReference type="GO" id="GO:0006355">
    <property type="term" value="P:regulation of DNA-templated transcription"/>
    <property type="evidence" value="ECO:0007669"/>
    <property type="project" value="InterPro"/>
</dbReference>
<keyword evidence="1" id="KW-0805">Transcription regulation</keyword>
<dbReference type="EMBL" id="CP058579">
    <property type="protein sequence ID" value="QLG63624.1"/>
    <property type="molecule type" value="Genomic_DNA"/>
</dbReference>
<organism evidence="4 5">
    <name type="scientific">Halorarum salinum</name>
    <dbReference type="NCBI Taxonomy" id="2743089"/>
    <lineage>
        <taxon>Archaea</taxon>
        <taxon>Methanobacteriati</taxon>
        <taxon>Methanobacteriota</taxon>
        <taxon>Stenosarchaea group</taxon>
        <taxon>Halobacteria</taxon>
        <taxon>Halobacteriales</taxon>
        <taxon>Haloferacaceae</taxon>
        <taxon>Halorarum</taxon>
    </lineage>
</organism>
<feature type="domain" description="HTH luxR-type" evidence="3">
    <location>
        <begin position="185"/>
        <end position="212"/>
    </location>
</feature>
<keyword evidence="2" id="KW-0804">Transcription</keyword>
<keyword evidence="5" id="KW-1185">Reference proteome</keyword>
<dbReference type="PROSITE" id="PS00622">
    <property type="entry name" value="HTH_LUXR_1"/>
    <property type="match status" value="1"/>
</dbReference>
<evidence type="ECO:0000256" key="1">
    <source>
        <dbReference type="ARBA" id="ARBA00023015"/>
    </source>
</evidence>
<dbReference type="SUPFAM" id="SSF46894">
    <property type="entry name" value="C-terminal effector domain of the bipartite response regulators"/>
    <property type="match status" value="1"/>
</dbReference>
<dbReference type="OrthoDB" id="168808at2157"/>
<evidence type="ECO:0000256" key="2">
    <source>
        <dbReference type="ARBA" id="ARBA00023163"/>
    </source>
</evidence>
<proteinExistence type="predicted"/>
<dbReference type="GO" id="GO:0003677">
    <property type="term" value="F:DNA binding"/>
    <property type="evidence" value="ECO:0007669"/>
    <property type="project" value="InterPro"/>
</dbReference>
<dbReference type="PANTHER" id="PTHR34236">
    <property type="entry name" value="DIMETHYL SULFOXIDE REDUCTASE TRANSCRIPTIONAL ACTIVATOR"/>
    <property type="match status" value="1"/>
</dbReference>
<dbReference type="RefSeq" id="WP_179270208.1">
    <property type="nucleotide sequence ID" value="NZ_CP058579.1"/>
</dbReference>
<gene>
    <name evidence="4" type="ORF">HUG12_18575</name>
</gene>
<dbReference type="Proteomes" id="UP000509626">
    <property type="component" value="Chromosome"/>
</dbReference>
<dbReference type="Pfam" id="PF04967">
    <property type="entry name" value="HTH_10"/>
    <property type="match status" value="1"/>
</dbReference>
<dbReference type="InterPro" id="IPR036388">
    <property type="entry name" value="WH-like_DNA-bd_sf"/>
</dbReference>
<name>A0A7D5QJB6_9EURY</name>
<dbReference type="AlphaFoldDB" id="A0A7D5QJB6"/>
<evidence type="ECO:0000313" key="5">
    <source>
        <dbReference type="Proteomes" id="UP000509626"/>
    </source>
</evidence>
<protein>
    <submittedName>
        <fullName evidence="4">Helix-turn-helix domain-containing protein</fullName>
    </submittedName>
</protein>
<dbReference type="GeneID" id="56039508"/>
<dbReference type="InterPro" id="IPR016032">
    <property type="entry name" value="Sig_transdc_resp-reg_C-effctor"/>
</dbReference>
<reference evidence="4 5" key="1">
    <citation type="submission" date="2020-06" db="EMBL/GenBank/DDBJ databases">
        <title>NJ-3-1, isolated from saline soil.</title>
        <authorList>
            <person name="Cui H.L."/>
            <person name="Shi X."/>
        </authorList>
    </citation>
    <scope>NUCLEOTIDE SEQUENCE [LARGE SCALE GENOMIC DNA]</scope>
    <source>
        <strain evidence="4 5">NJ-3-1</strain>
    </source>
</reference>
<dbReference type="PANTHER" id="PTHR34236:SF1">
    <property type="entry name" value="DIMETHYL SULFOXIDE REDUCTASE TRANSCRIPTIONAL ACTIVATOR"/>
    <property type="match status" value="1"/>
</dbReference>
<dbReference type="InterPro" id="IPR007050">
    <property type="entry name" value="HTH_bacterioopsin"/>
</dbReference>
<evidence type="ECO:0000259" key="3">
    <source>
        <dbReference type="PROSITE" id="PS00622"/>
    </source>
</evidence>
<dbReference type="KEGG" id="halu:HUG12_18575"/>
<accession>A0A7D5QJB6</accession>
<dbReference type="Gene3D" id="1.10.10.10">
    <property type="entry name" value="Winged helix-like DNA-binding domain superfamily/Winged helix DNA-binding domain"/>
    <property type="match status" value="1"/>
</dbReference>
<evidence type="ECO:0000313" key="4">
    <source>
        <dbReference type="EMBL" id="QLG63624.1"/>
    </source>
</evidence>